<dbReference type="EMBL" id="BPPZ01000004">
    <property type="protein sequence ID" value="GJD14030.1"/>
    <property type="molecule type" value="Genomic_DNA"/>
</dbReference>
<dbReference type="EMBL" id="CP047129">
    <property type="protein sequence ID" value="QHB62563.1"/>
    <property type="molecule type" value="Genomic_DNA"/>
</dbReference>
<dbReference type="Proteomes" id="UP000193208">
    <property type="component" value="Unassembled WGS sequence"/>
</dbReference>
<dbReference type="EMBL" id="QRLP01000002">
    <property type="protein sequence ID" value="RHJ18741.1"/>
    <property type="molecule type" value="Genomic_DNA"/>
</dbReference>
<evidence type="ECO:0000313" key="9">
    <source>
        <dbReference type="EMBL" id="OSH00470.1"/>
    </source>
</evidence>
<evidence type="ECO:0000313" key="13">
    <source>
        <dbReference type="EMBL" id="WNE86207.1"/>
    </source>
</evidence>
<protein>
    <submittedName>
        <fullName evidence="7">Uncharacterized protein</fullName>
    </submittedName>
</protein>
<sequence>MAMDDLSDDGVSPPEWQSGSEREPEDDKEIEGNEPDEIPPSDPDSYVGLKEAENNGQWLQCIGKSVEKLPSYDGFLETQLSGMRVPFHVIRSDSTPWDAKQAYSLALLGARMSCDAIDIFRGRQKPAHVERILTEDCMRRLKIAASIIGHYMKEDANLYAKIGLLPINVSAINGWLTSTTKFECAALLNIGETRLRCNTAFRLKGSTWKCVLADFG</sequence>
<evidence type="ECO:0000313" key="16">
    <source>
        <dbReference type="Proteomes" id="UP000193905"/>
    </source>
</evidence>
<reference evidence="21 22" key="4">
    <citation type="journal article" date="2019" name="Nat. Med.">
        <title>A library of human gut bacterial isolates paired with longitudinal multiomics data enables mechanistic microbiome research.</title>
        <authorList>
            <person name="Poyet M."/>
            <person name="Groussin M."/>
            <person name="Gibbons S.M."/>
            <person name="Avila-Pacheco J."/>
            <person name="Jiang X."/>
            <person name="Kearney S.M."/>
            <person name="Perrotta A.R."/>
            <person name="Berdy B."/>
            <person name="Zhao S."/>
            <person name="Lieberman T.D."/>
            <person name="Swanson P.K."/>
            <person name="Smith M."/>
            <person name="Roesemann S."/>
            <person name="Alexander J.E."/>
            <person name="Rich S.A."/>
            <person name="Livny J."/>
            <person name="Vlamakis H."/>
            <person name="Clish C."/>
            <person name="Bullock K."/>
            <person name="Deik A."/>
            <person name="Scott J."/>
            <person name="Pierce K.A."/>
            <person name="Xavier R.J."/>
            <person name="Alm E.J."/>
        </authorList>
    </citation>
    <scope>NUCLEOTIDE SEQUENCE [LARGE SCALE GENOMIC DNA]</scope>
    <source>
        <strain evidence="5 21">BIOML-A105</strain>
        <strain evidence="6 22">BIOML-A26</strain>
    </source>
</reference>
<evidence type="ECO:0000313" key="14">
    <source>
        <dbReference type="Proteomes" id="UP000193208"/>
    </source>
</evidence>
<dbReference type="AlphaFoldDB" id="A0A076JNL7"/>
<dbReference type="EMBL" id="LNKD01000001">
    <property type="protein sequence ID" value="OSG87990.1"/>
    <property type="molecule type" value="Genomic_DNA"/>
</dbReference>
<dbReference type="Proteomes" id="UP000193905">
    <property type="component" value="Unassembled WGS sequence"/>
</dbReference>
<evidence type="ECO:0000313" key="7">
    <source>
        <dbReference type="EMBL" id="OSG87990.1"/>
    </source>
</evidence>
<evidence type="ECO:0000313" key="3">
    <source>
        <dbReference type="EMBL" id="BEK82917.1"/>
    </source>
</evidence>
<keyword evidence="23" id="KW-1185">Reference proteome</keyword>
<proteinExistence type="predicted"/>
<reference evidence="13" key="8">
    <citation type="submission" date="2023-09" db="EMBL/GenBank/DDBJ databases">
        <title>Ecological and genomic based identification of the Bifidobacterium adolescentis prototype of the healthy human gut microbiota.</title>
        <authorList>
            <person name="Lugli G.A."/>
            <person name="Argentini C."/>
            <person name="Tarracchini C."/>
            <person name="Fontana F."/>
            <person name="Alessandri G."/>
            <person name="Mancabelli L."/>
            <person name="Milani C."/>
            <person name="Turroni F."/>
            <person name="Ventura M."/>
        </authorList>
    </citation>
    <scope>NUCLEOTIDE SEQUENCE</scope>
    <source>
        <strain evidence="13">703B</strain>
    </source>
</reference>
<evidence type="ECO:0000313" key="2">
    <source>
        <dbReference type="EMBL" id="AVT45255.1"/>
    </source>
</evidence>
<dbReference type="RefSeq" id="WP_003809333.1">
    <property type="nucleotide sequence ID" value="NZ_AP028457.1"/>
</dbReference>
<reference evidence="14 15" key="1">
    <citation type="journal article" date="2016" name="Sci. Rep.">
        <title>Evaluation of genetic diversity among strains of the human gut commensal Bifidobacterium adolescentis.</title>
        <authorList>
            <person name="Duranti S."/>
            <person name="Milani C."/>
            <person name="Lugli G.A."/>
            <person name="Mancabelli L."/>
            <person name="Turroni F."/>
            <person name="Ferrario C."/>
            <person name="Mangifesta M."/>
            <person name="Viappiani A."/>
            <person name="Sanchez B."/>
            <person name="Margolles A."/>
            <person name="van Sinderen D."/>
            <person name="Ventura M."/>
        </authorList>
    </citation>
    <scope>NUCLEOTIDE SEQUENCE [LARGE SCALE GENOMIC DNA]</scope>
    <source>
        <strain evidence="7 15">487B</strain>
        <strain evidence="13">703B</strain>
        <strain evidence="8 16">AL46-2</strain>
        <strain evidence="9 14">AL46-7</strain>
    </source>
</reference>
<evidence type="ECO:0000313" key="10">
    <source>
        <dbReference type="EMBL" id="QHB62563.1"/>
    </source>
</evidence>
<gene>
    <name evidence="8" type="ORF">AL0462_0810</name>
    <name evidence="9" type="ORF">AL0467_0869</name>
    <name evidence="7" type="ORF">B0487_0911</name>
    <name evidence="13" type="ORF">B0703_04715</name>
    <name evidence="3" type="ORF">B19861_08590</name>
    <name evidence="4" type="ORF">BIFAD42_10140</name>
    <name evidence="2" type="ORF">C8077_04570</name>
    <name evidence="12" type="ORF">DW139_03985</name>
    <name evidence="11" type="ORF">DWX79_03955</name>
    <name evidence="10" type="ORF">F3K97_04340</name>
    <name evidence="6" type="ORF">GA542_07130</name>
    <name evidence="5" type="ORF">GA629_00245</name>
</gene>
<evidence type="ECO:0000313" key="18">
    <source>
        <dbReference type="Proteomes" id="UP000284589"/>
    </source>
</evidence>
<dbReference type="EMBL" id="CP028341">
    <property type="protein sequence ID" value="AVT45255.1"/>
    <property type="molecule type" value="Genomic_DNA"/>
</dbReference>
<dbReference type="EMBL" id="LNKI01000002">
    <property type="protein sequence ID" value="OSH00470.1"/>
    <property type="molecule type" value="Genomic_DNA"/>
</dbReference>
<evidence type="ECO:0000313" key="23">
    <source>
        <dbReference type="Proteomes" id="UP001357973"/>
    </source>
</evidence>
<evidence type="ECO:0000313" key="19">
    <source>
        <dbReference type="Proteomes" id="UP000285462"/>
    </source>
</evidence>
<reference evidence="18 19" key="3">
    <citation type="submission" date="2018-08" db="EMBL/GenBank/DDBJ databases">
        <title>A genome reference for cultivated species of the human gut microbiota.</title>
        <authorList>
            <person name="Zou Y."/>
            <person name="Xue W."/>
            <person name="Luo G."/>
        </authorList>
    </citation>
    <scope>NUCLEOTIDE SEQUENCE [LARGE SCALE GENOMIC DNA]</scope>
    <source>
        <strain evidence="11 19">AF21-27</strain>
        <strain evidence="12 18">AM12-20</strain>
    </source>
</reference>
<accession>A0A076JNL7</accession>
<evidence type="ECO:0000313" key="4">
    <source>
        <dbReference type="EMBL" id="GJD14030.1"/>
    </source>
</evidence>
<evidence type="ECO:0000313" key="12">
    <source>
        <dbReference type="EMBL" id="RHJ18741.1"/>
    </source>
</evidence>
<dbReference type="Proteomes" id="UP000284589">
    <property type="component" value="Unassembled WGS sequence"/>
</dbReference>
<evidence type="ECO:0000256" key="1">
    <source>
        <dbReference type="SAM" id="MobiDB-lite"/>
    </source>
</evidence>
<reference evidence="10 20" key="5">
    <citation type="submission" date="2019-12" db="EMBL/GenBank/DDBJ databases">
        <title>Draft Genome Sequence of Bifidobacterium adolescentis ZJ2.</title>
        <authorList>
            <person name="Jin Z."/>
        </authorList>
    </citation>
    <scope>NUCLEOTIDE SEQUENCE [LARGE SCALE GENOMIC DNA]</scope>
    <source>
        <strain evidence="10 20">ZJ2</strain>
    </source>
</reference>
<dbReference type="Proteomes" id="UP000470200">
    <property type="component" value="Unassembled WGS sequence"/>
</dbReference>
<reference evidence="2 17" key="2">
    <citation type="submission" date="2018-03" db="EMBL/GenBank/DDBJ databases">
        <authorList>
            <person name="Keele B.F."/>
        </authorList>
    </citation>
    <scope>NUCLEOTIDE SEQUENCE [LARGE SCALE GENOMIC DNA]</scope>
    <source>
        <strain evidence="2 17">1-11</strain>
    </source>
</reference>
<dbReference type="Proteomes" id="UP000470926">
    <property type="component" value="Unassembled WGS sequence"/>
</dbReference>
<reference evidence="3 23" key="7">
    <citation type="submission" date="2023-06" db="EMBL/GenBank/DDBJ databases">
        <title>Complete Genome Sequences of Bifidobacterium faecale strain JCM19861T was isolated from human faeces by Jung-Hye Choi et al. (2014).</title>
        <authorList>
            <person name="Okuhama S."/>
            <person name="Takahashi H."/>
            <person name="Imaizumi K."/>
            <person name="Nakayama S."/>
            <person name="Ogata Y."/>
            <person name="Suda W."/>
        </authorList>
    </citation>
    <scope>NUCLEOTIDE SEQUENCE [LARGE SCALE GENOMIC DNA]</scope>
    <source>
        <strain evidence="3 23">JCM 19861</strain>
    </source>
</reference>
<evidence type="ECO:0000313" key="17">
    <source>
        <dbReference type="Proteomes" id="UP000241454"/>
    </source>
</evidence>
<dbReference type="EMBL" id="CP133648">
    <property type="protein sequence ID" value="WNE86207.1"/>
    <property type="molecule type" value="Genomic_DNA"/>
</dbReference>
<dbReference type="Proteomes" id="UP001357973">
    <property type="component" value="Chromosome"/>
</dbReference>
<evidence type="ECO:0000313" key="21">
    <source>
        <dbReference type="Proteomes" id="UP000470200"/>
    </source>
</evidence>
<dbReference type="Proteomes" id="UP000241454">
    <property type="component" value="Chromosome"/>
</dbReference>
<evidence type="ECO:0000313" key="8">
    <source>
        <dbReference type="EMBL" id="OSG98259.1"/>
    </source>
</evidence>
<dbReference type="Proteomes" id="UP000464884">
    <property type="component" value="Chromosome"/>
</dbReference>
<dbReference type="eggNOG" id="ENOG5032AI7">
    <property type="taxonomic scope" value="Bacteria"/>
</dbReference>
<dbReference type="Proteomes" id="UP000886943">
    <property type="component" value="Unassembled WGS sequence"/>
</dbReference>
<feature type="compositionally biased region" description="Acidic residues" evidence="1">
    <location>
        <begin position="23"/>
        <end position="39"/>
    </location>
</feature>
<dbReference type="EMBL" id="QRVT01000001">
    <property type="protein sequence ID" value="RGS66222.1"/>
    <property type="molecule type" value="Genomic_DNA"/>
</dbReference>
<evidence type="ECO:0000313" key="20">
    <source>
        <dbReference type="Proteomes" id="UP000464884"/>
    </source>
</evidence>
<evidence type="ECO:0000313" key="6">
    <source>
        <dbReference type="EMBL" id="KAB6029458.1"/>
    </source>
</evidence>
<dbReference type="Proteomes" id="UP000193377">
    <property type="component" value="Unassembled WGS sequence"/>
</dbReference>
<feature type="region of interest" description="Disordered" evidence="1">
    <location>
        <begin position="1"/>
        <end position="47"/>
    </location>
</feature>
<evidence type="ECO:0000313" key="22">
    <source>
        <dbReference type="Proteomes" id="UP000470926"/>
    </source>
</evidence>
<dbReference type="EMBL" id="LNKH01000003">
    <property type="protein sequence ID" value="OSG98259.1"/>
    <property type="molecule type" value="Genomic_DNA"/>
</dbReference>
<dbReference type="Proteomes" id="UP000285462">
    <property type="component" value="Unassembled WGS sequence"/>
</dbReference>
<name>A0A076JNL7_BIFAD</name>
<dbReference type="KEGG" id="badl:BADO_0827"/>
<evidence type="ECO:0000313" key="15">
    <source>
        <dbReference type="Proteomes" id="UP000193377"/>
    </source>
</evidence>
<dbReference type="EMBL" id="WDIP01000001">
    <property type="protein sequence ID" value="KAB5887055.1"/>
    <property type="molecule type" value="Genomic_DNA"/>
</dbReference>
<dbReference type="Proteomes" id="UP000193179">
    <property type="component" value="Chromosome"/>
</dbReference>
<dbReference type="EMBL" id="AP028457">
    <property type="protein sequence ID" value="BEK82917.1"/>
    <property type="molecule type" value="Genomic_DNA"/>
</dbReference>
<evidence type="ECO:0000313" key="5">
    <source>
        <dbReference type="EMBL" id="KAB5887055.1"/>
    </source>
</evidence>
<dbReference type="EMBL" id="WDFR01000003">
    <property type="protein sequence ID" value="KAB6029458.1"/>
    <property type="molecule type" value="Genomic_DNA"/>
</dbReference>
<dbReference type="GeneID" id="4556837"/>
<reference evidence="4" key="6">
    <citation type="submission" date="2021-08" db="EMBL/GenBank/DDBJ databases">
        <title>Draft genome sequence of the GABA producer Bifidobacterium adolescentis 4-2, isolated from healthy human feces.</title>
        <authorList>
            <person name="Altaib H."/>
            <person name="Niwa R."/>
            <person name="Abe M."/>
            <person name="Suzuki T."/>
        </authorList>
    </citation>
    <scope>NUCLEOTIDE SEQUENCE</scope>
    <source>
        <strain evidence="4">4-2</strain>
    </source>
</reference>
<organism evidence="7 15">
    <name type="scientific">Bifidobacterium adolescentis</name>
    <dbReference type="NCBI Taxonomy" id="1680"/>
    <lineage>
        <taxon>Bacteria</taxon>
        <taxon>Bacillati</taxon>
        <taxon>Actinomycetota</taxon>
        <taxon>Actinomycetes</taxon>
        <taxon>Bifidobacteriales</taxon>
        <taxon>Bifidobacteriaceae</taxon>
        <taxon>Bifidobacterium</taxon>
    </lineage>
</organism>
<evidence type="ECO:0000313" key="11">
    <source>
        <dbReference type="EMBL" id="RGS66222.1"/>
    </source>
</evidence>